<dbReference type="InterPro" id="IPR002884">
    <property type="entry name" value="P_dom"/>
</dbReference>
<dbReference type="Proteomes" id="UP000298340">
    <property type="component" value="Unassembled WGS sequence"/>
</dbReference>
<keyword evidence="2 4" id="KW-0732">Signal</keyword>
<organism evidence="7 9">
    <name type="scientific">Flavobacterium circumlabens</name>
    <dbReference type="NCBI Taxonomy" id="2133765"/>
    <lineage>
        <taxon>Bacteria</taxon>
        <taxon>Pseudomonadati</taxon>
        <taxon>Bacteroidota</taxon>
        <taxon>Flavobacteriia</taxon>
        <taxon>Flavobacteriales</taxon>
        <taxon>Flavobacteriaceae</taxon>
        <taxon>Flavobacterium</taxon>
    </lineage>
</organism>
<sequence length="921" mass="98053">MKKLLLFIAIIFSCANVNAQNDALWQKVNATSVFNRKVTAEDSEKLYFKLNADFLKEKLTAATDKKSKSNTSEITVPNTNGVLERFTIWESSNFDPELQAKYPDIRAYEGAGIDDKSAKIHFSLSPAGLQSMVLRVDKSPEFIESNPDDKAQYVVFASKSTLAKATLNCSTKEVSNNQKAAKNVLAAKEASNNKVFKTLRLALSCTGEYTAYFGGTKAGALAAMNSTLTRVNGIFNRDLAIKLVLIANNDALIYTNAATDPYSNASEGTDGAWNQEVQTTLTNVIGNSAYDIGHLFGASGGGGNAGCIGCICVNPTASEPDGKGSGYTSPSNAKPEGDTFDIDFVIHEFGHQLGANHTFSYDGSERTNVNVEPGSGSTIMGYAGISEDYDVQNNSDDYFAYVSILQIQNTLSSVSCPVSTTLTNNPPTISAGPDYTIPKGTAFVLKGTGSDAEGNTITYCWEENDNATSTSGETSKAYPTKPDGALFRSFLPVSSPIRYMPQLDAVLQNKLSSTWESVSNIARTLNFTLTGRDNAAQGTAQTRTDAMVVVVNANAGPFAVTSQNTDNIGWANGSQQTISWSVNNTTALAGSANVNIKLSTDGGLTFPITLVSGTPNDGSEIITVPADIKATTCRLLIEPTANIYYAVNSNQFAIGYTVSTNSNTYTFNTPIAIPDGNLTYTTRIITVTAPFSSTAKNSITASMSDAQKTAKNAVAEDGTAISDVDLNINFTHTYLSDVQISIMSPEGTIVNLFDGSCGSASNTLSLKYDDAGTAISCAETTLQTVSPAGKLSAFNNESPYGDWTLMVRDIDAGQGGTINSASITIQAQKYTLGTDEVETALDFALFPNPNKGSFTIQFTPESNSGVQVLVSDILGRTIYSHAFEPSADFNENIQLSNVTSGIYLVSVIDGNRKTVKKIVIN</sequence>
<dbReference type="GO" id="GO:0004252">
    <property type="term" value="F:serine-type endopeptidase activity"/>
    <property type="evidence" value="ECO:0007669"/>
    <property type="project" value="InterPro"/>
</dbReference>
<reference evidence="6" key="3">
    <citation type="submission" date="2019-03" db="EMBL/GenBank/DDBJ databases">
        <authorList>
            <person name="Whitman W."/>
            <person name="Huntemann M."/>
            <person name="Clum A."/>
            <person name="Pillay M."/>
            <person name="Palaniappan K."/>
            <person name="Varghese N."/>
            <person name="Mikhailova N."/>
            <person name="Stamatis D."/>
            <person name="Reddy T."/>
            <person name="Daum C."/>
            <person name="Shapiro N."/>
            <person name="Ivanova N."/>
            <person name="Kyrpides N."/>
            <person name="Woyke T."/>
        </authorList>
    </citation>
    <scope>NUCLEOTIDE SEQUENCE</scope>
    <source>
        <strain evidence="6">P5626</strain>
    </source>
</reference>
<dbReference type="Gene3D" id="2.60.120.260">
    <property type="entry name" value="Galactose-binding domain-like"/>
    <property type="match status" value="1"/>
</dbReference>
<dbReference type="Pfam" id="PF18962">
    <property type="entry name" value="Por_Secre_tail"/>
    <property type="match status" value="1"/>
</dbReference>
<dbReference type="InterPro" id="IPR013783">
    <property type="entry name" value="Ig-like_fold"/>
</dbReference>
<evidence type="ECO:0000256" key="1">
    <source>
        <dbReference type="ARBA" id="ARBA00022670"/>
    </source>
</evidence>
<evidence type="ECO:0000313" key="9">
    <source>
        <dbReference type="Proteomes" id="UP000298340"/>
    </source>
</evidence>
<evidence type="ECO:0000256" key="2">
    <source>
        <dbReference type="ARBA" id="ARBA00022729"/>
    </source>
</evidence>
<dbReference type="InterPro" id="IPR024079">
    <property type="entry name" value="MetalloPept_cat_dom_sf"/>
</dbReference>
<feature type="chain" id="PRO_5043204489" evidence="4">
    <location>
        <begin position="20"/>
        <end position="921"/>
    </location>
</feature>
<dbReference type="RefSeq" id="WP_132037172.1">
    <property type="nucleotide sequence ID" value="NZ_QWDN01000008.1"/>
</dbReference>
<dbReference type="SUPFAM" id="SSF49785">
    <property type="entry name" value="Galactose-binding domain-like"/>
    <property type="match status" value="1"/>
</dbReference>
<dbReference type="EMBL" id="SLWA01000008">
    <property type="protein sequence ID" value="TCN53703.1"/>
    <property type="molecule type" value="Genomic_DNA"/>
</dbReference>
<reference evidence="6 8" key="1">
    <citation type="journal article" date="2015" name="Stand. Genomic Sci.">
        <title>Genomic Encyclopedia of Bacterial and Archaeal Type Strains, Phase III: the genomes of soil and plant-associated and newly described type strains.</title>
        <authorList>
            <person name="Whitman W.B."/>
            <person name="Woyke T."/>
            <person name="Klenk H.P."/>
            <person name="Zhou Y."/>
            <person name="Lilburn T.G."/>
            <person name="Beck B.J."/>
            <person name="De Vos P."/>
            <person name="Vandamme P."/>
            <person name="Eisen J.A."/>
            <person name="Garrity G."/>
            <person name="Hugenholtz P."/>
            <person name="Kyrpides N.C."/>
        </authorList>
    </citation>
    <scope>NUCLEOTIDE SEQUENCE [LARGE SCALE GENOMIC DNA]</scope>
    <source>
        <strain evidence="6 8">P5626</strain>
    </source>
</reference>
<evidence type="ECO:0000259" key="5">
    <source>
        <dbReference type="PROSITE" id="PS51829"/>
    </source>
</evidence>
<proteinExistence type="predicted"/>
<gene>
    <name evidence="7" type="ORF">D0809_20280</name>
    <name evidence="6" type="ORF">EV142_1087</name>
</gene>
<dbReference type="Pfam" id="PF13583">
    <property type="entry name" value="Reprolysin_4"/>
    <property type="match status" value="1"/>
</dbReference>
<feature type="domain" description="P/Homo B" evidence="5">
    <location>
        <begin position="672"/>
        <end position="837"/>
    </location>
</feature>
<evidence type="ECO:0000313" key="6">
    <source>
        <dbReference type="EMBL" id="TCN53703.1"/>
    </source>
</evidence>
<evidence type="ECO:0000313" key="8">
    <source>
        <dbReference type="Proteomes" id="UP000295270"/>
    </source>
</evidence>
<keyword evidence="3" id="KW-0378">Hydrolase</keyword>
<dbReference type="Gene3D" id="2.60.40.10">
    <property type="entry name" value="Immunoglobulins"/>
    <property type="match status" value="1"/>
</dbReference>
<dbReference type="InterPro" id="IPR026444">
    <property type="entry name" value="Secre_tail"/>
</dbReference>
<dbReference type="NCBIfam" id="TIGR04183">
    <property type="entry name" value="Por_Secre_tail"/>
    <property type="match status" value="1"/>
</dbReference>
<dbReference type="InterPro" id="IPR008979">
    <property type="entry name" value="Galactose-bd-like_sf"/>
</dbReference>
<evidence type="ECO:0000313" key="7">
    <source>
        <dbReference type="EMBL" id="TEB42687.1"/>
    </source>
</evidence>
<keyword evidence="8" id="KW-1185">Reference proteome</keyword>
<dbReference type="EMBL" id="QWDN01000008">
    <property type="protein sequence ID" value="TEB42687.1"/>
    <property type="molecule type" value="Genomic_DNA"/>
</dbReference>
<name>A0A4Y7U8B1_9FLAO</name>
<dbReference type="GO" id="GO:0008237">
    <property type="term" value="F:metallopeptidase activity"/>
    <property type="evidence" value="ECO:0007669"/>
    <property type="project" value="InterPro"/>
</dbReference>
<evidence type="ECO:0000256" key="3">
    <source>
        <dbReference type="ARBA" id="ARBA00022801"/>
    </source>
</evidence>
<dbReference type="Proteomes" id="UP000295270">
    <property type="component" value="Unassembled WGS sequence"/>
</dbReference>
<dbReference type="AlphaFoldDB" id="A0A4Y7U8B1"/>
<feature type="signal peptide" evidence="4">
    <location>
        <begin position="1"/>
        <end position="19"/>
    </location>
</feature>
<reference evidence="7 9" key="2">
    <citation type="journal article" date="2018" name="Syst. Appl. Microbiol.">
        <title>Flavobacterium circumlabens sp. nov. and Flavobacterium cupreum sp. nov., two psychrotrophic species isolated from Antarctic environmental samples.</title>
        <authorList>
            <person name="Kralova S."/>
            <person name="Busse H.J."/>
            <person name="Svec P."/>
            <person name="Maslanova I."/>
            <person name="Stankova E."/>
            <person name="Bartak M."/>
            <person name="Sedlacek I."/>
        </authorList>
    </citation>
    <scope>NUCLEOTIDE SEQUENCE [LARGE SCALE GENOMIC DNA]</scope>
    <source>
        <strain evidence="7 9">CCM 8828</strain>
    </source>
</reference>
<dbReference type="PROSITE" id="PS51829">
    <property type="entry name" value="P_HOMO_B"/>
    <property type="match status" value="1"/>
</dbReference>
<evidence type="ECO:0000256" key="4">
    <source>
        <dbReference type="SAM" id="SignalP"/>
    </source>
</evidence>
<comment type="caution">
    <text evidence="7">The sequence shown here is derived from an EMBL/GenBank/DDBJ whole genome shotgun (WGS) entry which is preliminary data.</text>
</comment>
<protein>
    <submittedName>
        <fullName evidence="6">Secreted protein (Por secretion system target)</fullName>
    </submittedName>
    <submittedName>
        <fullName evidence="7">T9SS C-terminal target domain-containing protein</fullName>
    </submittedName>
</protein>
<keyword evidence="1" id="KW-0645">Protease</keyword>
<dbReference type="GO" id="GO:0006508">
    <property type="term" value="P:proteolysis"/>
    <property type="evidence" value="ECO:0007669"/>
    <property type="project" value="UniProtKB-KW"/>
</dbReference>
<dbReference type="OrthoDB" id="9792152at2"/>
<dbReference type="Gene3D" id="3.40.390.10">
    <property type="entry name" value="Collagenase (Catalytic Domain)"/>
    <property type="match status" value="1"/>
</dbReference>
<accession>A0A4Y7U8B1</accession>
<dbReference type="SUPFAM" id="SSF55486">
    <property type="entry name" value="Metalloproteases ('zincins'), catalytic domain"/>
    <property type="match status" value="1"/>
</dbReference>
<dbReference type="Pfam" id="PF01483">
    <property type="entry name" value="P_proprotein"/>
    <property type="match status" value="1"/>
</dbReference>